<evidence type="ECO:0000313" key="1">
    <source>
        <dbReference type="EMBL" id="KAI5662686.1"/>
    </source>
</evidence>
<keyword evidence="2" id="KW-1185">Reference proteome</keyword>
<proteinExistence type="predicted"/>
<comment type="caution">
    <text evidence="1">The sequence shown here is derived from an EMBL/GenBank/DDBJ whole genome shotgun (WGS) entry which is preliminary data.</text>
</comment>
<evidence type="ECO:0000313" key="2">
    <source>
        <dbReference type="Proteomes" id="UP001060085"/>
    </source>
</evidence>
<accession>A0ACC0AT98</accession>
<protein>
    <submittedName>
        <fullName evidence="1">Uncharacterized protein</fullName>
    </submittedName>
</protein>
<reference evidence="2" key="1">
    <citation type="journal article" date="2023" name="Nat. Plants">
        <title>Single-cell RNA sequencing provides a high-resolution roadmap for understanding the multicellular compartmentation of specialized metabolism.</title>
        <authorList>
            <person name="Sun S."/>
            <person name="Shen X."/>
            <person name="Li Y."/>
            <person name="Li Y."/>
            <person name="Wang S."/>
            <person name="Li R."/>
            <person name="Zhang H."/>
            <person name="Shen G."/>
            <person name="Guo B."/>
            <person name="Wei J."/>
            <person name="Xu J."/>
            <person name="St-Pierre B."/>
            <person name="Chen S."/>
            <person name="Sun C."/>
        </authorList>
    </citation>
    <scope>NUCLEOTIDE SEQUENCE [LARGE SCALE GENOMIC DNA]</scope>
</reference>
<organism evidence="1 2">
    <name type="scientific">Catharanthus roseus</name>
    <name type="common">Madagascar periwinkle</name>
    <name type="synonym">Vinca rosea</name>
    <dbReference type="NCBI Taxonomy" id="4058"/>
    <lineage>
        <taxon>Eukaryota</taxon>
        <taxon>Viridiplantae</taxon>
        <taxon>Streptophyta</taxon>
        <taxon>Embryophyta</taxon>
        <taxon>Tracheophyta</taxon>
        <taxon>Spermatophyta</taxon>
        <taxon>Magnoliopsida</taxon>
        <taxon>eudicotyledons</taxon>
        <taxon>Gunneridae</taxon>
        <taxon>Pentapetalae</taxon>
        <taxon>asterids</taxon>
        <taxon>lamiids</taxon>
        <taxon>Gentianales</taxon>
        <taxon>Apocynaceae</taxon>
        <taxon>Rauvolfioideae</taxon>
        <taxon>Vinceae</taxon>
        <taxon>Catharanthinae</taxon>
        <taxon>Catharanthus</taxon>
    </lineage>
</organism>
<dbReference type="EMBL" id="CM044705">
    <property type="protein sequence ID" value="KAI5662686.1"/>
    <property type="molecule type" value="Genomic_DNA"/>
</dbReference>
<sequence length="155" mass="18010">MFQVESYKGYFYYSNEHILLRWTKKAKKGDKEIPYELGVHVDPKLMIGVRYRDLCHLYKQVVTRAAKSEKTYHMAKIKVPKKRKTKGKRSSQSTHDQLRIDIHSSMNSVERGPSQILQFLKQVNYQQNYVSVSSGSMTKVIQANEVPIVDKSQNA</sequence>
<gene>
    <name evidence="1" type="ORF">M9H77_22009</name>
</gene>
<dbReference type="Proteomes" id="UP001060085">
    <property type="component" value="Linkage Group LG05"/>
</dbReference>
<name>A0ACC0AT98_CATRO</name>